<dbReference type="Gene3D" id="3.40.50.1010">
    <property type="entry name" value="5'-nuclease"/>
    <property type="match status" value="1"/>
</dbReference>
<gene>
    <name evidence="2" type="ORF">PACTADRAFT_31881</name>
</gene>
<proteinExistence type="predicted"/>
<dbReference type="OrthoDB" id="5361617at2759"/>
<organism evidence="2 3">
    <name type="scientific">Pachysolen tannophilus NRRL Y-2460</name>
    <dbReference type="NCBI Taxonomy" id="669874"/>
    <lineage>
        <taxon>Eukaryota</taxon>
        <taxon>Fungi</taxon>
        <taxon>Dikarya</taxon>
        <taxon>Ascomycota</taxon>
        <taxon>Saccharomycotina</taxon>
        <taxon>Pichiomycetes</taxon>
        <taxon>Pachysolenaceae</taxon>
        <taxon>Pachysolen</taxon>
    </lineage>
</organism>
<reference evidence="3" key="1">
    <citation type="submission" date="2016-05" db="EMBL/GenBank/DDBJ databases">
        <title>Comparative genomics of biotechnologically important yeasts.</title>
        <authorList>
            <consortium name="DOE Joint Genome Institute"/>
            <person name="Riley R."/>
            <person name="Haridas S."/>
            <person name="Wolfe K.H."/>
            <person name="Lopes M.R."/>
            <person name="Hittinger C.T."/>
            <person name="Goker M."/>
            <person name="Salamov A."/>
            <person name="Wisecaver J."/>
            <person name="Long T.M."/>
            <person name="Aerts A.L."/>
            <person name="Barry K."/>
            <person name="Choi C."/>
            <person name="Clum A."/>
            <person name="Coughlan A.Y."/>
            <person name="Deshpande S."/>
            <person name="Douglass A.P."/>
            <person name="Hanson S.J."/>
            <person name="Klenk H.-P."/>
            <person name="Labutti K."/>
            <person name="Lapidus A."/>
            <person name="Lindquist E."/>
            <person name="Lipzen A."/>
            <person name="Meier-Kolthoff J.P."/>
            <person name="Ohm R.A."/>
            <person name="Otillar R.P."/>
            <person name="Pangilinan J."/>
            <person name="Peng Y."/>
            <person name="Rokas A."/>
            <person name="Rosa C.A."/>
            <person name="Scheuner C."/>
            <person name="Sibirny A.A."/>
            <person name="Slot J.C."/>
            <person name="Stielow J.B."/>
            <person name="Sun H."/>
            <person name="Kurtzman C.P."/>
            <person name="Blackwell M."/>
            <person name="Grigoriev I.V."/>
            <person name="Jeffries T.W."/>
        </authorList>
    </citation>
    <scope>NUCLEOTIDE SEQUENCE [LARGE SCALE GENOMIC DNA]</scope>
    <source>
        <strain evidence="3">NRRL Y-2460</strain>
    </source>
</reference>
<protein>
    <recommendedName>
        <fullName evidence="4">PIN domain-containing protein</fullName>
    </recommendedName>
</protein>
<sequence>MIDNKERNDYLQRPVVHLILDPSALVRGIGNIKKWASDYSLVLFIPFYTLHELDYIKRGVSLLATNARESIKFIDLKSSMDDDFQFSDDDTTNDKKNKGSYGETTVLIETPDESGPAWHNCIKKYRVRQPLVKDFPNNKTSFDSTRTIKSDGQGPGQGKGHNEINPNAKPEMPVRLRYLIRSCIQKQYVENDNSNGKTTNIDWKVVTEDSVTKVWLNSFGIDCFHINEAENYILSKNGVCVGKTEKLLYVPASSSLVPTKIDSKTDSEGNGGNKKRKNRKPKKTGVDKTQLNNMGVQREKFDTMIYANRGSGELWTP</sequence>
<name>A0A1E4U3B3_PACTA</name>
<evidence type="ECO:0008006" key="4">
    <source>
        <dbReference type="Google" id="ProtNLM"/>
    </source>
</evidence>
<dbReference type="Proteomes" id="UP000094236">
    <property type="component" value="Unassembled WGS sequence"/>
</dbReference>
<evidence type="ECO:0000313" key="2">
    <source>
        <dbReference type="EMBL" id="ODV98490.1"/>
    </source>
</evidence>
<accession>A0A1E4U3B3</accession>
<feature type="region of interest" description="Disordered" evidence="1">
    <location>
        <begin position="259"/>
        <end position="294"/>
    </location>
</feature>
<dbReference type="AlphaFoldDB" id="A0A1E4U3B3"/>
<feature type="region of interest" description="Disordered" evidence="1">
    <location>
        <begin position="142"/>
        <end position="169"/>
    </location>
</feature>
<feature type="compositionally biased region" description="Basic residues" evidence="1">
    <location>
        <begin position="273"/>
        <end position="283"/>
    </location>
</feature>
<dbReference type="EMBL" id="KV454011">
    <property type="protein sequence ID" value="ODV98490.1"/>
    <property type="molecule type" value="Genomic_DNA"/>
</dbReference>
<keyword evidence="3" id="KW-1185">Reference proteome</keyword>
<evidence type="ECO:0000256" key="1">
    <source>
        <dbReference type="SAM" id="MobiDB-lite"/>
    </source>
</evidence>
<evidence type="ECO:0000313" key="3">
    <source>
        <dbReference type="Proteomes" id="UP000094236"/>
    </source>
</evidence>